<evidence type="ECO:0000256" key="1">
    <source>
        <dbReference type="PROSITE-ProRule" id="PRU00723"/>
    </source>
</evidence>
<feature type="region of interest" description="Disordered" evidence="2">
    <location>
        <begin position="72"/>
        <end position="105"/>
    </location>
</feature>
<feature type="compositionally biased region" description="Polar residues" evidence="2">
    <location>
        <begin position="95"/>
        <end position="105"/>
    </location>
</feature>
<evidence type="ECO:0000256" key="2">
    <source>
        <dbReference type="SAM" id="MobiDB-lite"/>
    </source>
</evidence>
<accession>A0A812VEU5</accession>
<dbReference type="GO" id="GO:0008270">
    <property type="term" value="F:zinc ion binding"/>
    <property type="evidence" value="ECO:0007669"/>
    <property type="project" value="UniProtKB-KW"/>
</dbReference>
<protein>
    <recommendedName>
        <fullName evidence="3">C3H1-type domain-containing protein</fullName>
    </recommendedName>
</protein>
<reference evidence="4" key="1">
    <citation type="submission" date="2021-02" db="EMBL/GenBank/DDBJ databases">
        <authorList>
            <person name="Dougan E. K."/>
            <person name="Rhodes N."/>
            <person name="Thang M."/>
            <person name="Chan C."/>
        </authorList>
    </citation>
    <scope>NUCLEOTIDE SEQUENCE</scope>
</reference>
<keyword evidence="5" id="KW-1185">Reference proteome</keyword>
<organism evidence="4 5">
    <name type="scientific">Symbiodinium necroappetens</name>
    <dbReference type="NCBI Taxonomy" id="1628268"/>
    <lineage>
        <taxon>Eukaryota</taxon>
        <taxon>Sar</taxon>
        <taxon>Alveolata</taxon>
        <taxon>Dinophyceae</taxon>
        <taxon>Suessiales</taxon>
        <taxon>Symbiodiniaceae</taxon>
        <taxon>Symbiodinium</taxon>
    </lineage>
</organism>
<evidence type="ECO:0000313" key="4">
    <source>
        <dbReference type="EMBL" id="CAE7615833.1"/>
    </source>
</evidence>
<dbReference type="Proteomes" id="UP000601435">
    <property type="component" value="Unassembled WGS sequence"/>
</dbReference>
<evidence type="ECO:0000313" key="5">
    <source>
        <dbReference type="Proteomes" id="UP000601435"/>
    </source>
</evidence>
<sequence>MPLLLNYRFTFIDARDSEEAALGVQPRRALTPPPPRPGHMGHLGEDAHSEEREVARCRDYLKDLMNEGGLVGSGEHGRCKRMPDGSKDSSHDAVNASQGASEQMSVGSLGHPVACRRPCVHVMKRGQCLNGSACDFCHFPHLREVKLDREQRAMIHQLPYGYFLRIVAEMLKTRAGEVAKPAIWDAVHLLEQEAEIAECAGVDRDVKAMKKFKNGLKHLNVLSLLSLAKRRCQDHVCEELTQIAAQLRFRE</sequence>
<dbReference type="AlphaFoldDB" id="A0A812VEU5"/>
<dbReference type="InterPro" id="IPR000571">
    <property type="entry name" value="Znf_CCCH"/>
</dbReference>
<evidence type="ECO:0000259" key="3">
    <source>
        <dbReference type="PROSITE" id="PS50103"/>
    </source>
</evidence>
<keyword evidence="1" id="KW-0863">Zinc-finger</keyword>
<dbReference type="OrthoDB" id="420937at2759"/>
<name>A0A812VEU5_9DINO</name>
<keyword evidence="1" id="KW-0862">Zinc</keyword>
<feature type="region of interest" description="Disordered" evidence="2">
    <location>
        <begin position="20"/>
        <end position="49"/>
    </location>
</feature>
<dbReference type="PROSITE" id="PS50103">
    <property type="entry name" value="ZF_C3H1"/>
    <property type="match status" value="1"/>
</dbReference>
<feature type="compositionally biased region" description="Basic and acidic residues" evidence="2">
    <location>
        <begin position="75"/>
        <end position="91"/>
    </location>
</feature>
<keyword evidence="1" id="KW-0479">Metal-binding</keyword>
<feature type="zinc finger region" description="C3H1-type" evidence="1">
    <location>
        <begin position="118"/>
        <end position="141"/>
    </location>
</feature>
<proteinExistence type="predicted"/>
<dbReference type="EMBL" id="CAJNJA010028957">
    <property type="protein sequence ID" value="CAE7615833.1"/>
    <property type="molecule type" value="Genomic_DNA"/>
</dbReference>
<feature type="domain" description="C3H1-type" evidence="3">
    <location>
        <begin position="118"/>
        <end position="141"/>
    </location>
</feature>
<comment type="caution">
    <text evidence="4">The sequence shown here is derived from an EMBL/GenBank/DDBJ whole genome shotgun (WGS) entry which is preliminary data.</text>
</comment>
<gene>
    <name evidence="4" type="ORF">SNEC2469_LOCUS17488</name>
</gene>